<evidence type="ECO:0000313" key="3">
    <source>
        <dbReference type="EMBL" id="MES0872803.1"/>
    </source>
</evidence>
<dbReference type="EMBL" id="JBEPIJ010000002">
    <property type="protein sequence ID" value="MES0872803.1"/>
    <property type="molecule type" value="Genomic_DNA"/>
</dbReference>
<keyword evidence="4" id="KW-1185">Reference proteome</keyword>
<comment type="caution">
    <text evidence="3">The sequence shown here is derived from an EMBL/GenBank/DDBJ whole genome shotgun (WGS) entry which is preliminary data.</text>
</comment>
<dbReference type="SMART" id="SM01007">
    <property type="entry name" value="Aldolase_II"/>
    <property type="match status" value="1"/>
</dbReference>
<dbReference type="InterPro" id="IPR051017">
    <property type="entry name" value="Aldolase-II_Adducin_sf"/>
</dbReference>
<reference evidence="3 4" key="1">
    <citation type="submission" date="2024-06" db="EMBL/GenBank/DDBJ databases">
        <authorList>
            <person name="Li Z."/>
            <person name="Jiang Y."/>
        </authorList>
    </citation>
    <scope>NUCLEOTIDE SEQUENCE [LARGE SCALE GENOMIC DNA]</scope>
    <source>
        <strain evidence="3 4">HSW-8</strain>
    </source>
</reference>
<accession>A0ABV2A6B7</accession>
<evidence type="ECO:0000259" key="2">
    <source>
        <dbReference type="SMART" id="SM01007"/>
    </source>
</evidence>
<name>A0ABV2A6B7_9GAMM</name>
<evidence type="ECO:0000256" key="1">
    <source>
        <dbReference type="ARBA" id="ARBA00037961"/>
    </source>
</evidence>
<dbReference type="InterPro" id="IPR001303">
    <property type="entry name" value="Aldolase_II/adducin_N"/>
</dbReference>
<comment type="similarity">
    <text evidence="1">Belongs to the aldolase class II family.</text>
</comment>
<proteinExistence type="inferred from homology"/>
<evidence type="ECO:0000313" key="4">
    <source>
        <dbReference type="Proteomes" id="UP001465331"/>
    </source>
</evidence>
<dbReference type="Gene3D" id="3.40.225.10">
    <property type="entry name" value="Class II aldolase/adducin N-terminal domain"/>
    <property type="match status" value="1"/>
</dbReference>
<dbReference type="InterPro" id="IPR036409">
    <property type="entry name" value="Aldolase_II/adducin_N_sf"/>
</dbReference>
<organism evidence="3 4">
    <name type="scientific">Sinimarinibacterium thermocellulolyticum</name>
    <dbReference type="NCBI Taxonomy" id="3170016"/>
    <lineage>
        <taxon>Bacteria</taxon>
        <taxon>Pseudomonadati</taxon>
        <taxon>Pseudomonadota</taxon>
        <taxon>Gammaproteobacteria</taxon>
        <taxon>Nevskiales</taxon>
        <taxon>Nevskiaceae</taxon>
        <taxon>Sinimarinibacterium</taxon>
    </lineage>
</organism>
<gene>
    <name evidence="3" type="ORF">ABSH63_02075</name>
</gene>
<dbReference type="Pfam" id="PF00596">
    <property type="entry name" value="Aldolase_II"/>
    <property type="match status" value="1"/>
</dbReference>
<dbReference type="Proteomes" id="UP001465331">
    <property type="component" value="Unassembled WGS sequence"/>
</dbReference>
<sequence>MDDVRSKVSAEEWQVRVDLAAAYRLVADYGWDDLVFTHISARVPGPEHHFLINPYGWLFEEITASSLVKVDLDGRKVMDSPHEINPAGFTIHSAIHAARADAQCVMHTHSLNGVAVSAQRQGLLPISQQSTLVLASLAYHDYEGIALRDEEKPRLVADLGDKTFLMLRNHGLLTVGATPADAFLAMYVFEAACTIQVRALAGGGELVPVNPEILAGVQRAASAVTRGLGGRLAWPGLLRRLDRRDPSYKT</sequence>
<protein>
    <submittedName>
        <fullName evidence="3">Class II aldolase/adducin family protein</fullName>
    </submittedName>
</protein>
<dbReference type="RefSeq" id="WP_352886977.1">
    <property type="nucleotide sequence ID" value="NZ_JBEPIJ010000002.1"/>
</dbReference>
<dbReference type="SUPFAM" id="SSF53639">
    <property type="entry name" value="AraD/HMP-PK domain-like"/>
    <property type="match status" value="1"/>
</dbReference>
<dbReference type="PANTHER" id="PTHR10672">
    <property type="entry name" value="ADDUCIN"/>
    <property type="match status" value="1"/>
</dbReference>
<dbReference type="NCBIfam" id="NF005451">
    <property type="entry name" value="PRK07044.1"/>
    <property type="match status" value="1"/>
</dbReference>
<feature type="domain" description="Class II aldolase/adducin N-terminal" evidence="2">
    <location>
        <begin position="17"/>
        <end position="197"/>
    </location>
</feature>
<dbReference type="PANTHER" id="PTHR10672:SF3">
    <property type="entry name" value="PROTEIN HU-LI TAI SHAO"/>
    <property type="match status" value="1"/>
</dbReference>